<dbReference type="AlphaFoldDB" id="A0A1G1YK34"/>
<gene>
    <name evidence="3" type="ORF">A3A02_02595</name>
</gene>
<dbReference type="PANTHER" id="PTHR35788:SF1">
    <property type="entry name" value="EXPORTED PROTEIN"/>
    <property type="match status" value="1"/>
</dbReference>
<keyword evidence="1" id="KW-0812">Transmembrane</keyword>
<keyword evidence="1" id="KW-0472">Membrane</keyword>
<sequence length="651" mass="73046">MPINFQPQKHLNDLKGVIENKIYAKIKRRWLIITIIVAVFVIMLILSSAVLAYELKYQNKFFPGSRLGDVGLAGLTSQEALAVINQLTEKLEKQEIRIIYKNNGNSYLKITPAIDALNDPDLSRQLLRFDNAKTIKEALAFGRRGSWWQNLITQIKMLSQDKYFEAKFSLDELMMRLLIKQGLSELETIAQNPVIKVDWQGNDYRLEFLPEQAGVTINYDDAIAKIKNNLSQLKNEPIEIEKMPVSPLVRLAEVINKEDLVRQVLTTTTPELFYGDHKWPLTKPDLGSMLEFQKGWSARPAPTGPADDNNNIIVGLNQEKFAAWLLKNISSQINIEPKDATIEIADGKVTKFEVHRDGQTVNLAETYKKINPYLNQGNLKIEIVVDTTSPKILTEDINDLGIKEIIGTGHSNFTGSPVNRRHNIKTGANKLHGILIKPGEEFSLLKALGEIDGEHGYKQELVIKGNKTVPEYGGGLCQIGTTVFRAALESGLPITARRSHSYSVSYYLENGLPGTDATIYNPAPDLKFINDTGNYILIQTRIEGDHLYFDFWGTKDGRKMARTTPRVWNWVAPPPTKYVESTDIPVGAKKCTEAAHKGVDATFDYTITYANGKVDKTTFTSHYKPWQAVCLIGVETLSPDNATTTDEILIL</sequence>
<keyword evidence="1" id="KW-1133">Transmembrane helix</keyword>
<comment type="caution">
    <text evidence="3">The sequence shown here is derived from an EMBL/GenBank/DDBJ whole genome shotgun (WGS) entry which is preliminary data.</text>
</comment>
<evidence type="ECO:0000259" key="2">
    <source>
        <dbReference type="Pfam" id="PF12229"/>
    </source>
</evidence>
<dbReference type="InterPro" id="IPR022029">
    <property type="entry name" value="YoaR-like_PG-bd"/>
</dbReference>
<feature type="domain" description="YoaR-like putative peptidoglycan binding" evidence="2">
    <location>
        <begin position="128"/>
        <end position="238"/>
    </location>
</feature>
<evidence type="ECO:0000313" key="4">
    <source>
        <dbReference type="Proteomes" id="UP000177376"/>
    </source>
</evidence>
<dbReference type="PANTHER" id="PTHR35788">
    <property type="entry name" value="EXPORTED PROTEIN-RELATED"/>
    <property type="match status" value="1"/>
</dbReference>
<protein>
    <recommendedName>
        <fullName evidence="2">YoaR-like putative peptidoglycan binding domain-containing protein</fullName>
    </recommendedName>
</protein>
<evidence type="ECO:0000313" key="3">
    <source>
        <dbReference type="EMBL" id="OGY52705.1"/>
    </source>
</evidence>
<dbReference type="EMBL" id="MHIM01000012">
    <property type="protein sequence ID" value="OGY52705.1"/>
    <property type="molecule type" value="Genomic_DNA"/>
</dbReference>
<reference evidence="3 4" key="1">
    <citation type="journal article" date="2016" name="Nat. Commun.">
        <title>Thousands of microbial genomes shed light on interconnected biogeochemical processes in an aquifer system.</title>
        <authorList>
            <person name="Anantharaman K."/>
            <person name="Brown C.T."/>
            <person name="Hug L.A."/>
            <person name="Sharon I."/>
            <person name="Castelle C.J."/>
            <person name="Probst A.J."/>
            <person name="Thomas B.C."/>
            <person name="Singh A."/>
            <person name="Wilkins M.J."/>
            <person name="Karaoz U."/>
            <person name="Brodie E.L."/>
            <person name="Williams K.H."/>
            <person name="Hubbard S.S."/>
            <person name="Banfield J.F."/>
        </authorList>
    </citation>
    <scope>NUCLEOTIDE SEQUENCE [LARGE SCALE GENOMIC DNA]</scope>
</reference>
<dbReference type="Proteomes" id="UP000177376">
    <property type="component" value="Unassembled WGS sequence"/>
</dbReference>
<accession>A0A1G1YK34</accession>
<evidence type="ECO:0000256" key="1">
    <source>
        <dbReference type="SAM" id="Phobius"/>
    </source>
</evidence>
<organism evidence="3 4">
    <name type="scientific">Candidatus Buchananbacteria bacterium RIFCSPLOWO2_01_FULL_39_33</name>
    <dbReference type="NCBI Taxonomy" id="1797543"/>
    <lineage>
        <taxon>Bacteria</taxon>
        <taxon>Candidatus Buchananiibacteriota</taxon>
    </lineage>
</organism>
<dbReference type="InterPro" id="IPR052913">
    <property type="entry name" value="Glycopeptide_resist_protein"/>
</dbReference>
<feature type="transmembrane region" description="Helical" evidence="1">
    <location>
        <begin position="30"/>
        <end position="53"/>
    </location>
</feature>
<name>A0A1G1YK34_9BACT</name>
<proteinExistence type="predicted"/>
<feature type="domain" description="YoaR-like putative peptidoglycan binding" evidence="2">
    <location>
        <begin position="312"/>
        <end position="378"/>
    </location>
</feature>
<dbReference type="InterPro" id="IPR007391">
    <property type="entry name" value="Vancomycin_resist_VanW"/>
</dbReference>
<dbReference type="Pfam" id="PF04294">
    <property type="entry name" value="VanW"/>
    <property type="match status" value="1"/>
</dbReference>
<dbReference type="Pfam" id="PF12229">
    <property type="entry name" value="PG_binding_4"/>
    <property type="match status" value="2"/>
</dbReference>